<dbReference type="AlphaFoldDB" id="A0A2T3Z325"/>
<dbReference type="PROSITE" id="PS50158">
    <property type="entry name" value="ZF_CCHC"/>
    <property type="match status" value="1"/>
</dbReference>
<evidence type="ECO:0000313" key="4">
    <source>
        <dbReference type="EMBL" id="PTB39193.1"/>
    </source>
</evidence>
<evidence type="ECO:0000259" key="3">
    <source>
        <dbReference type="PROSITE" id="PS50158"/>
    </source>
</evidence>
<accession>A0A2T3Z325</accession>
<keyword evidence="1" id="KW-0862">Zinc</keyword>
<proteinExistence type="predicted"/>
<keyword evidence="1" id="KW-0479">Metal-binding</keyword>
<dbReference type="Proteomes" id="UP000240493">
    <property type="component" value="Unassembled WGS sequence"/>
</dbReference>
<feature type="compositionally biased region" description="Low complexity" evidence="2">
    <location>
        <begin position="523"/>
        <end position="539"/>
    </location>
</feature>
<keyword evidence="5" id="KW-1185">Reference proteome</keyword>
<dbReference type="EMBL" id="KZ679264">
    <property type="protein sequence ID" value="PTB39193.1"/>
    <property type="molecule type" value="Genomic_DNA"/>
</dbReference>
<reference evidence="4 5" key="1">
    <citation type="submission" date="2016-07" db="EMBL/GenBank/DDBJ databases">
        <title>Multiple horizontal gene transfer events from other fungi enriched the ability of initially mycotrophic Trichoderma (Ascomycota) to feed on dead plant biomass.</title>
        <authorList>
            <consortium name="DOE Joint Genome Institute"/>
            <person name="Aerts A."/>
            <person name="Atanasova L."/>
            <person name="Chenthamara K."/>
            <person name="Zhang J."/>
            <person name="Grujic M."/>
            <person name="Henrissat B."/>
            <person name="Kuo A."/>
            <person name="Salamov A."/>
            <person name="Lipzen A."/>
            <person name="Labutti K."/>
            <person name="Barry K."/>
            <person name="Miao Y."/>
            <person name="Rahimi M.J."/>
            <person name="Shen Q."/>
            <person name="Grigoriev I.V."/>
            <person name="Kubicek C.P."/>
            <person name="Druzhinina I.S."/>
        </authorList>
    </citation>
    <scope>NUCLEOTIDE SEQUENCE [LARGE SCALE GENOMIC DNA]</scope>
    <source>
        <strain evidence="4 5">CBS 433.97</strain>
    </source>
</reference>
<feature type="compositionally biased region" description="Basic residues" evidence="2">
    <location>
        <begin position="262"/>
        <end position="292"/>
    </location>
</feature>
<feature type="region of interest" description="Disordered" evidence="2">
    <location>
        <begin position="29"/>
        <end position="585"/>
    </location>
</feature>
<feature type="compositionally biased region" description="Pro residues" evidence="2">
    <location>
        <begin position="154"/>
        <end position="169"/>
    </location>
</feature>
<dbReference type="PRINTS" id="PR01217">
    <property type="entry name" value="PRICHEXTENSN"/>
</dbReference>
<gene>
    <name evidence="4" type="ORF">M441DRAFT_28357</name>
</gene>
<evidence type="ECO:0000256" key="2">
    <source>
        <dbReference type="SAM" id="MobiDB-lite"/>
    </source>
</evidence>
<dbReference type="InterPro" id="IPR001878">
    <property type="entry name" value="Znf_CCHC"/>
</dbReference>
<feature type="compositionally biased region" description="Basic and acidic residues" evidence="2">
    <location>
        <begin position="471"/>
        <end position="482"/>
    </location>
</feature>
<dbReference type="OrthoDB" id="3550095at2759"/>
<dbReference type="GO" id="GO:0008270">
    <property type="term" value="F:zinc ion binding"/>
    <property type="evidence" value="ECO:0007669"/>
    <property type="project" value="UniProtKB-KW"/>
</dbReference>
<feature type="compositionally biased region" description="Polar residues" evidence="2">
    <location>
        <begin position="101"/>
        <end position="114"/>
    </location>
</feature>
<dbReference type="STRING" id="1042311.A0A2T3Z325"/>
<dbReference type="SUPFAM" id="SSF57756">
    <property type="entry name" value="Retrovirus zinc finger-like domains"/>
    <property type="match status" value="1"/>
</dbReference>
<feature type="compositionally biased region" description="Polar residues" evidence="2">
    <location>
        <begin position="293"/>
        <end position="308"/>
    </location>
</feature>
<dbReference type="Pfam" id="PF00098">
    <property type="entry name" value="zf-CCHC"/>
    <property type="match status" value="1"/>
</dbReference>
<feature type="compositionally biased region" description="Low complexity" evidence="2">
    <location>
        <begin position="142"/>
        <end position="153"/>
    </location>
</feature>
<feature type="compositionally biased region" description="Polar residues" evidence="2">
    <location>
        <begin position="44"/>
        <end position="59"/>
    </location>
</feature>
<dbReference type="SMART" id="SM00343">
    <property type="entry name" value="ZnF_C2HC"/>
    <property type="match status" value="1"/>
</dbReference>
<feature type="compositionally biased region" description="Polar residues" evidence="2">
    <location>
        <begin position="460"/>
        <end position="470"/>
    </location>
</feature>
<feature type="compositionally biased region" description="Low complexity" evidence="2">
    <location>
        <begin position="170"/>
        <end position="183"/>
    </location>
</feature>
<sequence length="585" mass="63329">MAEPAQGYSGPDDSSCYNCGARGHWAVACPEPTRKTPAGLANAWRNSPNSPQGNVQHSQRGPKRSNKGPIITKYAPPPPPPPLPHSSIGHGAPPYPPSTGPAYQQPSPQFQNSYPHHPPPIHYSAGYGPPTYPPPQYPPPSYGAAPAAPVGYPAHPPGPPAPTPAPYPPSYGSYPPVGPAGSPGYPPPTAYPPSYPQPSYGPPPVHYPPRGGPAHHPPPAATPPKPPRSSHTHSSLKEPINSSLPPKPPKSIHTQHEPQRDHRNKRKHDRQNHKHRDNKRKDQGRRRSHQKMQNKANHSGSATGSSQKAPALVNIEGSRDATFSSASGLGKNAGFESEVSTTTAEKLSSNNKEESHQDDNQSYQSHVGEPDEDSLVAGEDFENHSGDESENPAQGLVTKTGAVSAGDNGRPSQNPQDSGYDNVSTPSSHHSDKPRLNGKHKRLDDESGDEQRPKKAKSLGSLTDGQNGTKEGSRKEAYDDARQAQGDNSPPEQEEDDQTLPPLESRSRSRSRSREQYQKLGSKSRNSSVSSRSSDLNSLEAELLGRPDKRSSTEPSPRQRRDSLTIPKMQRRRQQNADSAYSRRW</sequence>
<feature type="compositionally biased region" description="Pro residues" evidence="2">
    <location>
        <begin position="75"/>
        <end position="84"/>
    </location>
</feature>
<organism evidence="4 5">
    <name type="scientific">Trichoderma asperellum (strain ATCC 204424 / CBS 433.97 / NBRC 101777)</name>
    <dbReference type="NCBI Taxonomy" id="1042311"/>
    <lineage>
        <taxon>Eukaryota</taxon>
        <taxon>Fungi</taxon>
        <taxon>Dikarya</taxon>
        <taxon>Ascomycota</taxon>
        <taxon>Pezizomycotina</taxon>
        <taxon>Sordariomycetes</taxon>
        <taxon>Hypocreomycetidae</taxon>
        <taxon>Hypocreales</taxon>
        <taxon>Hypocreaceae</taxon>
        <taxon>Trichoderma</taxon>
    </lineage>
</organism>
<evidence type="ECO:0000313" key="5">
    <source>
        <dbReference type="Proteomes" id="UP000240493"/>
    </source>
</evidence>
<protein>
    <recommendedName>
        <fullName evidence="3">CCHC-type domain-containing protein</fullName>
    </recommendedName>
</protein>
<feature type="compositionally biased region" description="Pro residues" evidence="2">
    <location>
        <begin position="130"/>
        <end position="141"/>
    </location>
</feature>
<feature type="compositionally biased region" description="Polar residues" evidence="2">
    <location>
        <begin position="410"/>
        <end position="428"/>
    </location>
</feature>
<feature type="compositionally biased region" description="Pro residues" evidence="2">
    <location>
        <begin position="184"/>
        <end position="227"/>
    </location>
</feature>
<dbReference type="GO" id="GO:0003676">
    <property type="term" value="F:nucleic acid binding"/>
    <property type="evidence" value="ECO:0007669"/>
    <property type="project" value="InterPro"/>
</dbReference>
<dbReference type="Gene3D" id="4.10.60.10">
    <property type="entry name" value="Zinc finger, CCHC-type"/>
    <property type="match status" value="1"/>
</dbReference>
<dbReference type="InterPro" id="IPR036875">
    <property type="entry name" value="Znf_CCHC_sf"/>
</dbReference>
<feature type="domain" description="CCHC-type" evidence="3">
    <location>
        <begin position="16"/>
        <end position="31"/>
    </location>
</feature>
<feature type="compositionally biased region" description="Basic and acidic residues" evidence="2">
    <location>
        <begin position="543"/>
        <end position="563"/>
    </location>
</feature>
<evidence type="ECO:0000256" key="1">
    <source>
        <dbReference type="PROSITE-ProRule" id="PRU00047"/>
    </source>
</evidence>
<feature type="compositionally biased region" description="Polar residues" evidence="2">
    <location>
        <begin position="338"/>
        <end position="350"/>
    </location>
</feature>
<feature type="compositionally biased region" description="Basic and acidic residues" evidence="2">
    <location>
        <begin position="442"/>
        <end position="453"/>
    </location>
</feature>
<name>A0A2T3Z325_TRIA4</name>
<keyword evidence="1" id="KW-0863">Zinc-finger</keyword>